<dbReference type="InterPro" id="IPR032567">
    <property type="entry name" value="RTL1-rel"/>
</dbReference>
<keyword evidence="3" id="KW-0808">Transferase</keyword>
<dbReference type="InterPro" id="IPR005162">
    <property type="entry name" value="Retrotrans_gag_dom"/>
</dbReference>
<feature type="coiled-coil region" evidence="1">
    <location>
        <begin position="39"/>
        <end position="66"/>
    </location>
</feature>
<dbReference type="AlphaFoldDB" id="A0AAD9YPM8"/>
<gene>
    <name evidence="3" type="ORF">CKAH01_13821</name>
</gene>
<reference evidence="3" key="1">
    <citation type="submission" date="2023-02" db="EMBL/GenBank/DDBJ databases">
        <title>Colletotrichum kahawae CIFC_Que2 genome sequencing and assembly.</title>
        <authorList>
            <person name="Baroncelli R."/>
        </authorList>
    </citation>
    <scope>NUCLEOTIDE SEQUENCE</scope>
    <source>
        <strain evidence="3">CIFC_Que2</strain>
    </source>
</reference>
<comment type="caution">
    <text evidence="3">The sequence shown here is derived from an EMBL/GenBank/DDBJ whole genome shotgun (WGS) entry which is preliminary data.</text>
</comment>
<dbReference type="EMBL" id="VYYT01000064">
    <property type="protein sequence ID" value="KAK2772737.1"/>
    <property type="molecule type" value="Genomic_DNA"/>
</dbReference>
<dbReference type="GO" id="GO:0003964">
    <property type="term" value="F:RNA-directed DNA polymerase activity"/>
    <property type="evidence" value="ECO:0007669"/>
    <property type="project" value="UniProtKB-KW"/>
</dbReference>
<evidence type="ECO:0000313" key="4">
    <source>
        <dbReference type="Proteomes" id="UP001281614"/>
    </source>
</evidence>
<evidence type="ECO:0000313" key="3">
    <source>
        <dbReference type="EMBL" id="KAK2772737.1"/>
    </source>
</evidence>
<keyword evidence="3" id="KW-0695">RNA-directed DNA polymerase</keyword>
<sequence>MKEDSEEDDDDKELKRQLAKANSDIKQIQGIFNESALAINKLQEAFQQVTQQVAKLESENQTLQAAANIITTPLYRGQQKLKLSAPITYNGTPGTLKGFLIQVKNYQNFHHRDFANETEKVVHAATYLRGKALQWFEPIQEEYLKYETLNECTTETRNIYANFQGFEDALRSLFQDPDEKQQAERDLSQLRQTKSAKDYSANFQQLSVQLNLTKETKIFMFYQGLKDEVKDEIIKVDQPEDFLQYAELAIKIDNQLFKRRKERGDRRQGPNSGRKYQ</sequence>
<dbReference type="Proteomes" id="UP001281614">
    <property type="component" value="Unassembled WGS sequence"/>
</dbReference>
<keyword evidence="3" id="KW-0548">Nucleotidyltransferase</keyword>
<dbReference type="PANTHER" id="PTHR15503:SF22">
    <property type="entry name" value="TRANSPOSON TY3-I GAG POLYPROTEIN"/>
    <property type="match status" value="1"/>
</dbReference>
<feature type="domain" description="Retrotransposon gag" evidence="2">
    <location>
        <begin position="124"/>
        <end position="227"/>
    </location>
</feature>
<evidence type="ECO:0000256" key="1">
    <source>
        <dbReference type="SAM" id="Coils"/>
    </source>
</evidence>
<keyword evidence="1" id="KW-0175">Coiled coil</keyword>
<organism evidence="3 4">
    <name type="scientific">Colletotrichum kahawae</name>
    <name type="common">Coffee berry disease fungus</name>
    <dbReference type="NCBI Taxonomy" id="34407"/>
    <lineage>
        <taxon>Eukaryota</taxon>
        <taxon>Fungi</taxon>
        <taxon>Dikarya</taxon>
        <taxon>Ascomycota</taxon>
        <taxon>Pezizomycotina</taxon>
        <taxon>Sordariomycetes</taxon>
        <taxon>Hypocreomycetidae</taxon>
        <taxon>Glomerellales</taxon>
        <taxon>Glomerellaceae</taxon>
        <taxon>Colletotrichum</taxon>
        <taxon>Colletotrichum gloeosporioides species complex</taxon>
    </lineage>
</organism>
<dbReference type="PANTHER" id="PTHR15503">
    <property type="entry name" value="LDOC1 RELATED"/>
    <property type="match status" value="1"/>
</dbReference>
<accession>A0AAD9YPM8</accession>
<protein>
    <submittedName>
        <fullName evidence="3">Reverse transcriptase domain protein</fullName>
    </submittedName>
</protein>
<name>A0AAD9YPM8_COLKA</name>
<dbReference type="Pfam" id="PF03732">
    <property type="entry name" value="Retrotrans_gag"/>
    <property type="match status" value="1"/>
</dbReference>
<keyword evidence="4" id="KW-1185">Reference proteome</keyword>
<evidence type="ECO:0000259" key="2">
    <source>
        <dbReference type="Pfam" id="PF03732"/>
    </source>
</evidence>
<proteinExistence type="predicted"/>